<name>A0AAV7VB86_PLEWA</name>
<dbReference type="EMBL" id="JANPWB010000003">
    <property type="protein sequence ID" value="KAJ1198843.1"/>
    <property type="molecule type" value="Genomic_DNA"/>
</dbReference>
<sequence>MVGRLICGAFSWAGLVSDESSCMHEGSHWQASLDFHPRDVFVVVGQVLGGDVPPDVVRCGRGEGADRFADVPRTDLALDDLWSSLGLAVATRP</sequence>
<accession>A0AAV7VB86</accession>
<evidence type="ECO:0000313" key="2">
    <source>
        <dbReference type="Proteomes" id="UP001066276"/>
    </source>
</evidence>
<comment type="caution">
    <text evidence="1">The sequence shown here is derived from an EMBL/GenBank/DDBJ whole genome shotgun (WGS) entry which is preliminary data.</text>
</comment>
<reference evidence="1" key="1">
    <citation type="journal article" date="2022" name="bioRxiv">
        <title>Sequencing and chromosome-scale assembly of the giantPleurodeles waltlgenome.</title>
        <authorList>
            <person name="Brown T."/>
            <person name="Elewa A."/>
            <person name="Iarovenko S."/>
            <person name="Subramanian E."/>
            <person name="Araus A.J."/>
            <person name="Petzold A."/>
            <person name="Susuki M."/>
            <person name="Suzuki K.-i.T."/>
            <person name="Hayashi T."/>
            <person name="Toyoda A."/>
            <person name="Oliveira C."/>
            <person name="Osipova E."/>
            <person name="Leigh N.D."/>
            <person name="Simon A."/>
            <person name="Yun M.H."/>
        </authorList>
    </citation>
    <scope>NUCLEOTIDE SEQUENCE</scope>
    <source>
        <strain evidence="1">20211129_DDA</strain>
        <tissue evidence="1">Liver</tissue>
    </source>
</reference>
<organism evidence="1 2">
    <name type="scientific">Pleurodeles waltl</name>
    <name type="common">Iberian ribbed newt</name>
    <dbReference type="NCBI Taxonomy" id="8319"/>
    <lineage>
        <taxon>Eukaryota</taxon>
        <taxon>Metazoa</taxon>
        <taxon>Chordata</taxon>
        <taxon>Craniata</taxon>
        <taxon>Vertebrata</taxon>
        <taxon>Euteleostomi</taxon>
        <taxon>Amphibia</taxon>
        <taxon>Batrachia</taxon>
        <taxon>Caudata</taxon>
        <taxon>Salamandroidea</taxon>
        <taxon>Salamandridae</taxon>
        <taxon>Pleurodelinae</taxon>
        <taxon>Pleurodeles</taxon>
    </lineage>
</organism>
<evidence type="ECO:0000313" key="1">
    <source>
        <dbReference type="EMBL" id="KAJ1198843.1"/>
    </source>
</evidence>
<dbReference type="Proteomes" id="UP001066276">
    <property type="component" value="Chromosome 2_1"/>
</dbReference>
<protein>
    <submittedName>
        <fullName evidence="1">Uncharacterized protein</fullName>
    </submittedName>
</protein>
<keyword evidence="2" id="KW-1185">Reference proteome</keyword>
<proteinExistence type="predicted"/>
<dbReference type="AlphaFoldDB" id="A0AAV7VB86"/>
<gene>
    <name evidence="1" type="ORF">NDU88_002682</name>
</gene>